<organism evidence="1 2">
    <name type="scientific">Candidatus Gallionella acididurans</name>
    <dbReference type="NCBI Taxonomy" id="1796491"/>
    <lineage>
        <taxon>Bacteria</taxon>
        <taxon>Pseudomonadati</taxon>
        <taxon>Pseudomonadota</taxon>
        <taxon>Betaproteobacteria</taxon>
        <taxon>Nitrosomonadales</taxon>
        <taxon>Gallionellaceae</taxon>
        <taxon>Gallionella</taxon>
    </lineage>
</organism>
<protein>
    <submittedName>
        <fullName evidence="1">Uncharacterized protein</fullName>
    </submittedName>
</protein>
<dbReference type="GO" id="GO:0008998">
    <property type="term" value="F:ribonucleoside-triphosphate reductase (thioredoxin) activity"/>
    <property type="evidence" value="ECO:0007669"/>
    <property type="project" value="InterPro"/>
</dbReference>
<reference evidence="1 2" key="2">
    <citation type="submission" date="2016-03" db="EMBL/GenBank/DDBJ databases">
        <title>New uncultured bacterium of the family Gallionellaceae from acid mine drainage: description and reconstruction of genome based on metagenomic analysis of microbial community.</title>
        <authorList>
            <person name="Kadnikov V."/>
            <person name="Ivasenko D."/>
            <person name="Beletsky A."/>
            <person name="Mardanov A."/>
            <person name="Danilova E."/>
            <person name="Pimenov N."/>
            <person name="Karnachuk O."/>
            <person name="Ravin N."/>
        </authorList>
    </citation>
    <scope>NUCLEOTIDE SEQUENCE [LARGE SCALE GENOMIC DNA]</scope>
    <source>
        <strain evidence="1">ShG14-8</strain>
    </source>
</reference>
<reference evidence="1 2" key="1">
    <citation type="submission" date="2016-02" db="EMBL/GenBank/DDBJ databases">
        <authorList>
            <person name="Wen L."/>
            <person name="He K."/>
            <person name="Yang H."/>
        </authorList>
    </citation>
    <scope>NUCLEOTIDE SEQUENCE [LARGE SCALE GENOMIC DNA]</scope>
    <source>
        <strain evidence="1">ShG14-8</strain>
    </source>
</reference>
<evidence type="ECO:0000313" key="1">
    <source>
        <dbReference type="EMBL" id="KXS32779.1"/>
    </source>
</evidence>
<comment type="caution">
    <text evidence="1">The sequence shown here is derived from an EMBL/GenBank/DDBJ whole genome shotgun (WGS) entry which is preliminary data.</text>
</comment>
<dbReference type="Pfam" id="PF13597">
    <property type="entry name" value="NRDD"/>
    <property type="match status" value="1"/>
</dbReference>
<proteinExistence type="predicted"/>
<dbReference type="InterPro" id="IPR012833">
    <property type="entry name" value="NrdD"/>
</dbReference>
<sequence length="64" mass="7523">MTDLSNPASIKTDEIFLTEEERQPCEVWTRVMGYHRPVASFNIGKKAEHYERKHFQECRVPLTA</sequence>
<dbReference type="Proteomes" id="UP000070578">
    <property type="component" value="Unassembled WGS sequence"/>
</dbReference>
<dbReference type="EMBL" id="LSLI01000019">
    <property type="protein sequence ID" value="KXS32779.1"/>
    <property type="molecule type" value="Genomic_DNA"/>
</dbReference>
<dbReference type="GO" id="GO:0006260">
    <property type="term" value="P:DNA replication"/>
    <property type="evidence" value="ECO:0007669"/>
    <property type="project" value="InterPro"/>
</dbReference>
<gene>
    <name evidence="1" type="ORF">AWT59_1101</name>
</gene>
<dbReference type="PATRIC" id="fig|1796491.3.peg.1202"/>
<accession>A0A139BUW1</accession>
<dbReference type="AlphaFoldDB" id="A0A139BUW1"/>
<evidence type="ECO:0000313" key="2">
    <source>
        <dbReference type="Proteomes" id="UP000070578"/>
    </source>
</evidence>
<name>A0A139BUW1_9PROT</name>